<evidence type="ECO:0000313" key="2">
    <source>
        <dbReference type="EMBL" id="CAK9046560.1"/>
    </source>
</evidence>
<organism evidence="2 3">
    <name type="scientific">Durusdinium trenchii</name>
    <dbReference type="NCBI Taxonomy" id="1381693"/>
    <lineage>
        <taxon>Eukaryota</taxon>
        <taxon>Sar</taxon>
        <taxon>Alveolata</taxon>
        <taxon>Dinophyceae</taxon>
        <taxon>Suessiales</taxon>
        <taxon>Symbiodiniaceae</taxon>
        <taxon>Durusdinium</taxon>
    </lineage>
</organism>
<keyword evidence="3" id="KW-1185">Reference proteome</keyword>
<feature type="region of interest" description="Disordered" evidence="1">
    <location>
        <begin position="65"/>
        <end position="85"/>
    </location>
</feature>
<name>A0ABP0M4Z4_9DINO</name>
<reference evidence="2 3" key="1">
    <citation type="submission" date="2024-02" db="EMBL/GenBank/DDBJ databases">
        <authorList>
            <person name="Chen Y."/>
            <person name="Shah S."/>
            <person name="Dougan E. K."/>
            <person name="Thang M."/>
            <person name="Chan C."/>
        </authorList>
    </citation>
    <scope>NUCLEOTIDE SEQUENCE [LARGE SCALE GENOMIC DNA]</scope>
</reference>
<evidence type="ECO:0000256" key="1">
    <source>
        <dbReference type="SAM" id="MobiDB-lite"/>
    </source>
</evidence>
<protein>
    <submittedName>
        <fullName evidence="2">Uncharacterized protein</fullName>
    </submittedName>
</protein>
<comment type="caution">
    <text evidence="2">The sequence shown here is derived from an EMBL/GenBank/DDBJ whole genome shotgun (WGS) entry which is preliminary data.</text>
</comment>
<proteinExistence type="predicted"/>
<dbReference type="Proteomes" id="UP001642484">
    <property type="component" value="Unassembled WGS sequence"/>
</dbReference>
<gene>
    <name evidence="2" type="ORF">CCMP2556_LOCUS24178</name>
</gene>
<dbReference type="EMBL" id="CAXAMN010015780">
    <property type="protein sequence ID" value="CAK9046560.1"/>
    <property type="molecule type" value="Genomic_DNA"/>
</dbReference>
<sequence>MGFYFQSMWIMWSPVFCRMLEEIMEPFQEGIPLRAVAELPGDGVASYQYGQGFLTSQWTFEQASAKSERSRSSESPWGARGQQPGPVRSAVVYWTRPPGARVVLWTAGVDFPTVEPGSLLNREPLGGSSALLFVQDMFSSEFASAWPLWRAEQLQKQLGGKLLVAQSITAEKRELLQELRVPGLEWHSWSDWDSQALLPSHLCASGTDPCEGCRPEGLSGEVLRLRHPLLRRSEGCHDSPEIRRLVEELTESVPEKHSNSGPVGGTGEEAAWDGFGVGWAEKRRDKWVSLIFLSCLRVVACDWVRSFTEGPCARWRKLLFVFFFVFFEPGRAGSLRMLVRSLTSNPAGLVCRERESAAAVMHQLAPTSRQKRRKVVPVFSKPP</sequence>
<accession>A0ABP0M4Z4</accession>
<evidence type="ECO:0000313" key="3">
    <source>
        <dbReference type="Proteomes" id="UP001642484"/>
    </source>
</evidence>